<dbReference type="CDD" id="cd00118">
    <property type="entry name" value="LysM"/>
    <property type="match status" value="4"/>
</dbReference>
<dbReference type="STRING" id="60175.A0A1V6X3K6"/>
<evidence type="ECO:0000313" key="7">
    <source>
        <dbReference type="Proteomes" id="UP000191691"/>
    </source>
</evidence>
<evidence type="ECO:0000256" key="3">
    <source>
        <dbReference type="ARBA" id="ARBA00023026"/>
    </source>
</evidence>
<feature type="signal peptide" evidence="4">
    <location>
        <begin position="1"/>
        <end position="16"/>
    </location>
</feature>
<evidence type="ECO:0000256" key="1">
    <source>
        <dbReference type="ARBA" id="ARBA00022669"/>
    </source>
</evidence>
<feature type="domain" description="LysM" evidence="5">
    <location>
        <begin position="30"/>
        <end position="78"/>
    </location>
</feature>
<sequence>MKCLVITLSFLATAGASLFDILPRASSNCTIYTVGTGDTCTGIGKSQDVTWAQLLAWNSQIDSTCSNLGSLVNTTICVSNPVGDYGLGGITTIVTTTAAVPSPTGDGTNSRCGQYYKVAANETCTTMTDKFSISRNNLWVPCLFLAGKTKTNGDSLFLNPELFQNCTNLLADTYYCVQPVGYIATYLGYGESSTSTVPFDETPSTSLPSQPPMVWPTGSSPIIPLANGTRTDCTQYMWFSGVNFTENTAADCWNQAWLWNASDEEIILWNPSLASNETSSSSAVSAPVTTTSQAEFTRYPCTMAPSSSYCVQLATPTSSKNGTAVKTPVPRANGEIANCTDWYASQSKYDTCYSVITGRHLLFDEFYAMNPSVKSDCSGLSIGTYYCISTYEGGFPPGFPGWVSSSSSPISSIPLTTSTPTGNGVSTPSPIQTGMVSTCNQFYKVVADDGCYDIANERGIPLASFYAWNPAVKTDCSGLQADEYVCVGVKLTSTSAVVTATTSVSGVTTPSPIQKGMVSTCDTFYDVHPGDSCYDIADTHGVSLDTFYTWNPAVKTDCSGLQPDEYVCVGVKAATGTGVTTPYPVQTGMVATCDAFYKVIADDSCVDIANANGVPVASFYAWNPAVKTDCSGLQVSEYVCVGISST</sequence>
<dbReference type="OMA" id="CNKFYDV"/>
<keyword evidence="1" id="KW-0147">Chitin-binding</keyword>
<keyword evidence="3" id="KW-0843">Virulence</keyword>
<dbReference type="SMART" id="SM00257">
    <property type="entry name" value="LysM"/>
    <property type="match status" value="4"/>
</dbReference>
<feature type="domain" description="LysM" evidence="5">
    <location>
        <begin position="441"/>
        <end position="487"/>
    </location>
</feature>
<dbReference type="InterPro" id="IPR018392">
    <property type="entry name" value="LysM"/>
</dbReference>
<dbReference type="PROSITE" id="PS51782">
    <property type="entry name" value="LYSM"/>
    <property type="match status" value="4"/>
</dbReference>
<accession>A0A1V6X3K6</accession>
<dbReference type="SUPFAM" id="SSF54106">
    <property type="entry name" value="LysM domain"/>
    <property type="match status" value="4"/>
</dbReference>
<name>A0A1V6X3K6_PENNA</name>
<comment type="caution">
    <text evidence="6">The sequence shown here is derived from an EMBL/GenBank/DDBJ whole genome shotgun (WGS) entry which is preliminary data.</text>
</comment>
<protein>
    <recommendedName>
        <fullName evidence="5">LysM domain-containing protein</fullName>
    </recommendedName>
</protein>
<dbReference type="Gene3D" id="3.10.350.10">
    <property type="entry name" value="LysM domain"/>
    <property type="match status" value="6"/>
</dbReference>
<gene>
    <name evidence="6" type="ORF">PENNAL_c0128G02990</name>
</gene>
<dbReference type="Pfam" id="PF01476">
    <property type="entry name" value="LysM"/>
    <property type="match status" value="4"/>
</dbReference>
<dbReference type="GO" id="GO:0008061">
    <property type="term" value="F:chitin binding"/>
    <property type="evidence" value="ECO:0007669"/>
    <property type="project" value="UniProtKB-KW"/>
</dbReference>
<dbReference type="PANTHER" id="PTHR34997:SF2">
    <property type="entry name" value="LYSM DOMAIN-CONTAINING PROTEIN-RELATED"/>
    <property type="match status" value="1"/>
</dbReference>
<keyword evidence="2 4" id="KW-0732">Signal</keyword>
<dbReference type="AlphaFoldDB" id="A0A1V6X3K6"/>
<keyword evidence="7" id="KW-1185">Reference proteome</keyword>
<dbReference type="Proteomes" id="UP000191691">
    <property type="component" value="Unassembled WGS sequence"/>
</dbReference>
<dbReference type="InterPro" id="IPR036779">
    <property type="entry name" value="LysM_dom_sf"/>
</dbReference>
<feature type="domain" description="LysM" evidence="5">
    <location>
        <begin position="523"/>
        <end position="569"/>
    </location>
</feature>
<evidence type="ECO:0000313" key="6">
    <source>
        <dbReference type="EMBL" id="OQE69733.1"/>
    </source>
</evidence>
<feature type="chain" id="PRO_5013116693" description="LysM domain-containing protein" evidence="4">
    <location>
        <begin position="17"/>
        <end position="646"/>
    </location>
</feature>
<feature type="domain" description="LysM" evidence="5">
    <location>
        <begin position="595"/>
        <end position="641"/>
    </location>
</feature>
<dbReference type="InterPro" id="IPR052210">
    <property type="entry name" value="LysM1-like"/>
</dbReference>
<evidence type="ECO:0000256" key="4">
    <source>
        <dbReference type="SAM" id="SignalP"/>
    </source>
</evidence>
<proteinExistence type="predicted"/>
<dbReference type="EMBL" id="MOOB01000128">
    <property type="protein sequence ID" value="OQE69733.1"/>
    <property type="molecule type" value="Genomic_DNA"/>
</dbReference>
<organism evidence="6 7">
    <name type="scientific">Penicillium nalgiovense</name>
    <dbReference type="NCBI Taxonomy" id="60175"/>
    <lineage>
        <taxon>Eukaryota</taxon>
        <taxon>Fungi</taxon>
        <taxon>Dikarya</taxon>
        <taxon>Ascomycota</taxon>
        <taxon>Pezizomycotina</taxon>
        <taxon>Eurotiomycetes</taxon>
        <taxon>Eurotiomycetidae</taxon>
        <taxon>Eurotiales</taxon>
        <taxon>Aspergillaceae</taxon>
        <taxon>Penicillium</taxon>
    </lineage>
</organism>
<evidence type="ECO:0000256" key="2">
    <source>
        <dbReference type="ARBA" id="ARBA00022729"/>
    </source>
</evidence>
<dbReference type="PANTHER" id="PTHR34997">
    <property type="entry name" value="AM15"/>
    <property type="match status" value="1"/>
</dbReference>
<evidence type="ECO:0000259" key="5">
    <source>
        <dbReference type="PROSITE" id="PS51782"/>
    </source>
</evidence>
<reference evidence="7" key="1">
    <citation type="journal article" date="2017" name="Nat. Microbiol.">
        <title>Global analysis of biosynthetic gene clusters reveals vast potential of secondary metabolite production in Penicillium species.</title>
        <authorList>
            <person name="Nielsen J.C."/>
            <person name="Grijseels S."/>
            <person name="Prigent S."/>
            <person name="Ji B."/>
            <person name="Dainat J."/>
            <person name="Nielsen K.F."/>
            <person name="Frisvad J.C."/>
            <person name="Workman M."/>
            <person name="Nielsen J."/>
        </authorList>
    </citation>
    <scope>NUCLEOTIDE SEQUENCE [LARGE SCALE GENOMIC DNA]</scope>
    <source>
        <strain evidence="7">IBT 13039</strain>
    </source>
</reference>